<dbReference type="EMBL" id="JH226136">
    <property type="protein sequence ID" value="EHY60008.1"/>
    <property type="molecule type" value="Genomic_DNA"/>
</dbReference>
<gene>
    <name evidence="3" type="ORF">HMPREF1120_07983</name>
</gene>
<reference evidence="3" key="1">
    <citation type="submission" date="2011-07" db="EMBL/GenBank/DDBJ databases">
        <title>The Genome Sequence of Exophiala (Wangiella) dermatitidis NIH/UT8656.</title>
        <authorList>
            <consortium name="The Broad Institute Genome Sequencing Platform"/>
            <person name="Cuomo C."/>
            <person name="Wang Z."/>
            <person name="Hunicke-Smith S."/>
            <person name="Szanislo P.J."/>
            <person name="Earl A."/>
            <person name="Young S.K."/>
            <person name="Zeng Q."/>
            <person name="Gargeya S."/>
            <person name="Fitzgerald M."/>
            <person name="Haas B."/>
            <person name="Abouelleil A."/>
            <person name="Alvarado L."/>
            <person name="Arachchi H.M."/>
            <person name="Berlin A."/>
            <person name="Brown A."/>
            <person name="Chapman S.B."/>
            <person name="Chen Z."/>
            <person name="Dunbar C."/>
            <person name="Freedman E."/>
            <person name="Gearin G."/>
            <person name="Gellesch M."/>
            <person name="Goldberg J."/>
            <person name="Griggs A."/>
            <person name="Gujja S."/>
            <person name="Heiman D."/>
            <person name="Howarth C."/>
            <person name="Larson L."/>
            <person name="Lui A."/>
            <person name="MacDonald P.J.P."/>
            <person name="Montmayeur A."/>
            <person name="Murphy C."/>
            <person name="Neiman D."/>
            <person name="Pearson M."/>
            <person name="Priest M."/>
            <person name="Roberts A."/>
            <person name="Saif S."/>
            <person name="Shea T."/>
            <person name="Shenoy N."/>
            <person name="Sisk P."/>
            <person name="Stolte C."/>
            <person name="Sykes S."/>
            <person name="Wortman J."/>
            <person name="Nusbaum C."/>
            <person name="Birren B."/>
        </authorList>
    </citation>
    <scope>NUCLEOTIDE SEQUENCE</scope>
    <source>
        <strain evidence="3">NIH/UT8656</strain>
    </source>
</reference>
<dbReference type="Proteomes" id="UP000007304">
    <property type="component" value="Unassembled WGS sequence"/>
</dbReference>
<evidence type="ECO:0000313" key="3">
    <source>
        <dbReference type="EMBL" id="EHY60008.1"/>
    </source>
</evidence>
<accession>H6CA44</accession>
<feature type="region of interest" description="Disordered" evidence="1">
    <location>
        <begin position="53"/>
        <end position="102"/>
    </location>
</feature>
<dbReference type="RefSeq" id="XP_009160469.1">
    <property type="nucleotide sequence ID" value="XM_009162221.1"/>
</dbReference>
<keyword evidence="2" id="KW-1133">Transmembrane helix</keyword>
<evidence type="ECO:0000313" key="4">
    <source>
        <dbReference type="Proteomes" id="UP000007304"/>
    </source>
</evidence>
<proteinExistence type="predicted"/>
<protein>
    <submittedName>
        <fullName evidence="3">Uncharacterized protein</fullName>
    </submittedName>
</protein>
<dbReference type="VEuPathDB" id="FungiDB:HMPREF1120_07983"/>
<organism evidence="3 4">
    <name type="scientific">Exophiala dermatitidis (strain ATCC 34100 / CBS 525.76 / NIH/UT8656)</name>
    <name type="common">Black yeast</name>
    <name type="synonym">Wangiella dermatitidis</name>
    <dbReference type="NCBI Taxonomy" id="858893"/>
    <lineage>
        <taxon>Eukaryota</taxon>
        <taxon>Fungi</taxon>
        <taxon>Dikarya</taxon>
        <taxon>Ascomycota</taxon>
        <taxon>Pezizomycotina</taxon>
        <taxon>Eurotiomycetes</taxon>
        <taxon>Chaetothyriomycetidae</taxon>
        <taxon>Chaetothyriales</taxon>
        <taxon>Herpotrichiellaceae</taxon>
        <taxon>Exophiala</taxon>
    </lineage>
</organism>
<sequence length="146" mass="15727">MMDGLAIFGVTASVIVVLSMVVTIISERKRHHARQRQQAEAICFRRYAESWPAPAHPRAKGGQGKSSPRGKANNVSGRPSKPLGGASVHGRTRPPARGEVDPWSFNSAVTLKTVDPALVNSTLKVRDGDIFFAPRHAGIQGGHSWV</sequence>
<name>H6CA44_EXODN</name>
<feature type="transmembrane region" description="Helical" evidence="2">
    <location>
        <begin position="6"/>
        <end position="26"/>
    </location>
</feature>
<evidence type="ECO:0000256" key="2">
    <source>
        <dbReference type="SAM" id="Phobius"/>
    </source>
</evidence>
<dbReference type="AlphaFoldDB" id="H6CA44"/>
<keyword evidence="4" id="KW-1185">Reference proteome</keyword>
<keyword evidence="2" id="KW-0812">Transmembrane</keyword>
<evidence type="ECO:0000256" key="1">
    <source>
        <dbReference type="SAM" id="MobiDB-lite"/>
    </source>
</evidence>
<dbReference type="GeneID" id="20312622"/>
<dbReference type="HOGENOM" id="CLU_1777446_0_0_1"/>
<keyword evidence="2" id="KW-0472">Membrane</keyword>
<dbReference type="InParanoid" id="H6CA44"/>